<dbReference type="SUPFAM" id="SSF53474">
    <property type="entry name" value="alpha/beta-Hydrolases"/>
    <property type="match status" value="1"/>
</dbReference>
<dbReference type="GO" id="GO:0006508">
    <property type="term" value="P:proteolysis"/>
    <property type="evidence" value="ECO:0007669"/>
    <property type="project" value="UniProtKB-KW"/>
</dbReference>
<organism evidence="7 8">
    <name type="scientific">Actinidia rufa</name>
    <dbReference type="NCBI Taxonomy" id="165716"/>
    <lineage>
        <taxon>Eukaryota</taxon>
        <taxon>Viridiplantae</taxon>
        <taxon>Streptophyta</taxon>
        <taxon>Embryophyta</taxon>
        <taxon>Tracheophyta</taxon>
        <taxon>Spermatophyta</taxon>
        <taxon>Magnoliopsida</taxon>
        <taxon>eudicotyledons</taxon>
        <taxon>Gunneridae</taxon>
        <taxon>Pentapetalae</taxon>
        <taxon>asterids</taxon>
        <taxon>Ericales</taxon>
        <taxon>Actinidiaceae</taxon>
        <taxon>Actinidia</taxon>
    </lineage>
</organism>
<comment type="similarity">
    <text evidence="1">Belongs to the peptidase S10 family.</text>
</comment>
<reference evidence="7 8" key="1">
    <citation type="submission" date="2019-07" db="EMBL/GenBank/DDBJ databases">
        <title>De Novo Assembly of kiwifruit Actinidia rufa.</title>
        <authorList>
            <person name="Sugita-Konishi S."/>
            <person name="Sato K."/>
            <person name="Mori E."/>
            <person name="Abe Y."/>
            <person name="Kisaki G."/>
            <person name="Hamano K."/>
            <person name="Suezawa K."/>
            <person name="Otani M."/>
            <person name="Fukuda T."/>
            <person name="Manabe T."/>
            <person name="Gomi K."/>
            <person name="Tabuchi M."/>
            <person name="Akimitsu K."/>
            <person name="Kataoka I."/>
        </authorList>
    </citation>
    <scope>NUCLEOTIDE SEQUENCE [LARGE SCALE GENOMIC DNA]</scope>
    <source>
        <strain evidence="8">cv. Fuchu</strain>
    </source>
</reference>
<protein>
    <submittedName>
        <fullName evidence="7">Serine carboxypeptidase-like 29</fullName>
    </submittedName>
</protein>
<evidence type="ECO:0000256" key="1">
    <source>
        <dbReference type="ARBA" id="ARBA00009431"/>
    </source>
</evidence>
<dbReference type="EMBL" id="BJWL01000006">
    <property type="protein sequence ID" value="GFY88786.1"/>
    <property type="molecule type" value="Genomic_DNA"/>
</dbReference>
<evidence type="ECO:0000256" key="5">
    <source>
        <dbReference type="ARBA" id="ARBA00023157"/>
    </source>
</evidence>
<dbReference type="InterPro" id="IPR029058">
    <property type="entry name" value="AB_hydrolase_fold"/>
</dbReference>
<keyword evidence="3" id="KW-0645">Protease</keyword>
<dbReference type="AlphaFoldDB" id="A0A7J0ERF9"/>
<gene>
    <name evidence="7" type="ORF">Acr_06g0007260</name>
</gene>
<sequence length="165" mass="18417">MVGHIGRTYDPCTEKHSVVYFNQPEVQTALHVHPGNAPSRWDTCSDLVNLNWKDSPTSVLDIYRELMNSGLRIWIFSGDTDSVIPVTSTRYSVNALKLPTVGPWRAWYDDGQVGGWTQEYEGLTFVTVRGAGHEVPLHKPKQALTLIESFLVGSSMPAFEHVSDS</sequence>
<keyword evidence="8" id="KW-1185">Reference proteome</keyword>
<dbReference type="Gene3D" id="6.10.250.940">
    <property type="match status" value="1"/>
</dbReference>
<evidence type="ECO:0000256" key="3">
    <source>
        <dbReference type="ARBA" id="ARBA00022670"/>
    </source>
</evidence>
<evidence type="ECO:0000313" key="7">
    <source>
        <dbReference type="EMBL" id="GFY88786.1"/>
    </source>
</evidence>
<name>A0A7J0ERF9_9ERIC</name>
<dbReference type="OrthoDB" id="443318at2759"/>
<keyword evidence="2 7" id="KW-0121">Carboxypeptidase</keyword>
<dbReference type="Proteomes" id="UP000585474">
    <property type="component" value="Unassembled WGS sequence"/>
</dbReference>
<dbReference type="GO" id="GO:0004185">
    <property type="term" value="F:serine-type carboxypeptidase activity"/>
    <property type="evidence" value="ECO:0007669"/>
    <property type="project" value="InterPro"/>
</dbReference>
<keyword evidence="6" id="KW-0325">Glycoprotein</keyword>
<dbReference type="GO" id="GO:0005773">
    <property type="term" value="C:vacuole"/>
    <property type="evidence" value="ECO:0007669"/>
    <property type="project" value="TreeGrafter"/>
</dbReference>
<comment type="caution">
    <text evidence="7">The sequence shown here is derived from an EMBL/GenBank/DDBJ whole genome shotgun (WGS) entry which is preliminary data.</text>
</comment>
<dbReference type="FunFam" id="3.40.50.11320:FF:000003">
    <property type="entry name" value="Carboxypeptidase"/>
    <property type="match status" value="1"/>
</dbReference>
<dbReference type="Gene3D" id="3.40.50.11320">
    <property type="match status" value="1"/>
</dbReference>
<evidence type="ECO:0000256" key="2">
    <source>
        <dbReference type="ARBA" id="ARBA00022645"/>
    </source>
</evidence>
<dbReference type="PROSITE" id="PS00560">
    <property type="entry name" value="CARBOXYPEPT_SER_HIS"/>
    <property type="match status" value="1"/>
</dbReference>
<accession>A0A7J0ERF9</accession>
<evidence type="ECO:0000313" key="8">
    <source>
        <dbReference type="Proteomes" id="UP000585474"/>
    </source>
</evidence>
<keyword evidence="4" id="KW-0378">Hydrolase</keyword>
<dbReference type="InterPro" id="IPR001563">
    <property type="entry name" value="Peptidase_S10"/>
</dbReference>
<dbReference type="PANTHER" id="PTHR11802">
    <property type="entry name" value="SERINE PROTEASE FAMILY S10 SERINE CARBOXYPEPTIDASE"/>
    <property type="match status" value="1"/>
</dbReference>
<evidence type="ECO:0000256" key="4">
    <source>
        <dbReference type="ARBA" id="ARBA00022801"/>
    </source>
</evidence>
<dbReference type="InterPro" id="IPR033124">
    <property type="entry name" value="Ser_caboxypep_his_AS"/>
</dbReference>
<dbReference type="Pfam" id="PF00450">
    <property type="entry name" value="Peptidase_S10"/>
    <property type="match status" value="1"/>
</dbReference>
<evidence type="ECO:0000256" key="6">
    <source>
        <dbReference type="ARBA" id="ARBA00023180"/>
    </source>
</evidence>
<keyword evidence="5" id="KW-1015">Disulfide bond</keyword>
<proteinExistence type="inferred from homology"/>
<dbReference type="PANTHER" id="PTHR11802:SF32">
    <property type="entry name" value="SERINE CARBOXYPEPTIDASE-LIKE 29"/>
    <property type="match status" value="1"/>
</dbReference>